<evidence type="ECO:0000313" key="2">
    <source>
        <dbReference type="Proteomes" id="UP000006062"/>
    </source>
</evidence>
<name>I3YCZ6_THIV6</name>
<protein>
    <submittedName>
        <fullName evidence="1">Uncharacterized protein</fullName>
    </submittedName>
</protein>
<evidence type="ECO:0000313" key="1">
    <source>
        <dbReference type="EMBL" id="AFL74864.1"/>
    </source>
</evidence>
<dbReference type="KEGG" id="tvi:Thivi_2973"/>
<dbReference type="HOGENOM" id="CLU_2756579_0_0_6"/>
<dbReference type="AlphaFoldDB" id="I3YCZ6"/>
<sequence>MPSQRLFCRADLNAYAVSTLYAARWRKRPERTDTYRYAAEADLTLAWIIEYDRGWIGSRKTRFRSIGNRL</sequence>
<dbReference type="EMBL" id="CP003154">
    <property type="protein sequence ID" value="AFL74864.1"/>
    <property type="molecule type" value="Genomic_DNA"/>
</dbReference>
<keyword evidence="2" id="KW-1185">Reference proteome</keyword>
<accession>I3YCZ6</accession>
<reference evidence="1 2" key="1">
    <citation type="submission" date="2012-06" db="EMBL/GenBank/DDBJ databases">
        <title>Complete sequence of Thiocystis violascens DSM 198.</title>
        <authorList>
            <consortium name="US DOE Joint Genome Institute"/>
            <person name="Lucas S."/>
            <person name="Han J."/>
            <person name="Lapidus A."/>
            <person name="Cheng J.-F."/>
            <person name="Goodwin L."/>
            <person name="Pitluck S."/>
            <person name="Peters L."/>
            <person name="Ovchinnikova G."/>
            <person name="Teshima H."/>
            <person name="Detter J.C."/>
            <person name="Han C."/>
            <person name="Tapia R."/>
            <person name="Land M."/>
            <person name="Hauser L."/>
            <person name="Kyrpides N."/>
            <person name="Ivanova N."/>
            <person name="Pagani I."/>
            <person name="Vogl K."/>
            <person name="Liu Z."/>
            <person name="Frigaard N.-U."/>
            <person name="Bryant D."/>
            <person name="Woyke T."/>
        </authorList>
    </citation>
    <scope>NUCLEOTIDE SEQUENCE [LARGE SCALE GENOMIC DNA]</scope>
    <source>
        <strain evidence="2">ATCC 17096 / DSM 198 / 6111</strain>
    </source>
</reference>
<organism evidence="1 2">
    <name type="scientific">Thiocystis violascens (strain ATCC 17096 / DSM 198 / 6111)</name>
    <name type="common">Chromatium violascens</name>
    <dbReference type="NCBI Taxonomy" id="765911"/>
    <lineage>
        <taxon>Bacteria</taxon>
        <taxon>Pseudomonadati</taxon>
        <taxon>Pseudomonadota</taxon>
        <taxon>Gammaproteobacteria</taxon>
        <taxon>Chromatiales</taxon>
        <taxon>Chromatiaceae</taxon>
        <taxon>Thiocystis</taxon>
    </lineage>
</organism>
<proteinExistence type="predicted"/>
<dbReference type="STRING" id="765911.Thivi_2973"/>
<dbReference type="Proteomes" id="UP000006062">
    <property type="component" value="Chromosome"/>
</dbReference>
<gene>
    <name evidence="1" type="ordered locus">Thivi_2973</name>
</gene>